<keyword evidence="2" id="KW-0479">Metal-binding</keyword>
<proteinExistence type="predicted"/>
<evidence type="ECO:0000256" key="2">
    <source>
        <dbReference type="ARBA" id="ARBA00022723"/>
    </source>
</evidence>
<dbReference type="InterPro" id="IPR008930">
    <property type="entry name" value="Terpenoid_cyclase/PrenylTrfase"/>
</dbReference>
<evidence type="ECO:0000259" key="5">
    <source>
        <dbReference type="Pfam" id="PF01397"/>
    </source>
</evidence>
<dbReference type="Gene3D" id="1.10.600.10">
    <property type="entry name" value="Farnesyl Diphosphate Synthase"/>
    <property type="match status" value="1"/>
</dbReference>
<dbReference type="InterPro" id="IPR034741">
    <property type="entry name" value="Terpene_cyclase-like_1_C"/>
</dbReference>
<gene>
    <name evidence="7" type="ORF">FPE_LOCUS29184</name>
</gene>
<dbReference type="InterPro" id="IPR050148">
    <property type="entry name" value="Terpene_synthase-like"/>
</dbReference>
<evidence type="ECO:0000256" key="3">
    <source>
        <dbReference type="ARBA" id="ARBA00022842"/>
    </source>
</evidence>
<name>A0AAD2A505_9LAMI</name>
<dbReference type="SUPFAM" id="SSF48576">
    <property type="entry name" value="Terpenoid synthases"/>
    <property type="match status" value="1"/>
</dbReference>
<keyword evidence="8" id="KW-1185">Reference proteome</keyword>
<dbReference type="InterPro" id="IPR036965">
    <property type="entry name" value="Terpene_synth_N_sf"/>
</dbReference>
<dbReference type="GO" id="GO:0000287">
    <property type="term" value="F:magnesium ion binding"/>
    <property type="evidence" value="ECO:0007669"/>
    <property type="project" value="InterPro"/>
</dbReference>
<dbReference type="AlphaFoldDB" id="A0AAD2A505"/>
<dbReference type="InterPro" id="IPR044814">
    <property type="entry name" value="Terpene_cyclase_plant_C1"/>
</dbReference>
<dbReference type="Pfam" id="PF03936">
    <property type="entry name" value="Terpene_synth_C"/>
    <property type="match status" value="1"/>
</dbReference>
<dbReference type="EMBL" id="OU503053">
    <property type="protein sequence ID" value="CAI9781754.1"/>
    <property type="molecule type" value="Genomic_DNA"/>
</dbReference>
<keyword evidence="4" id="KW-0456">Lyase</keyword>
<dbReference type="Pfam" id="PF01397">
    <property type="entry name" value="Terpene_synth"/>
    <property type="match status" value="1"/>
</dbReference>
<accession>A0AAD2A505</accession>
<reference evidence="7" key="1">
    <citation type="submission" date="2023-05" db="EMBL/GenBank/DDBJ databases">
        <authorList>
            <person name="Huff M."/>
        </authorList>
    </citation>
    <scope>NUCLEOTIDE SEQUENCE</scope>
</reference>
<dbReference type="SUPFAM" id="SSF48239">
    <property type="entry name" value="Terpenoid cyclases/Protein prenyltransferases"/>
    <property type="match status" value="1"/>
</dbReference>
<dbReference type="SFLD" id="SFLDS00005">
    <property type="entry name" value="Isoprenoid_Synthase_Type_I"/>
    <property type="match status" value="1"/>
</dbReference>
<dbReference type="InterPro" id="IPR001906">
    <property type="entry name" value="Terpene_synth_N"/>
</dbReference>
<feature type="domain" description="Terpene synthase N-terminal" evidence="5">
    <location>
        <begin position="74"/>
        <end position="216"/>
    </location>
</feature>
<protein>
    <submittedName>
        <fullName evidence="7">Uncharacterized protein</fullName>
    </submittedName>
</protein>
<evidence type="ECO:0000259" key="6">
    <source>
        <dbReference type="Pfam" id="PF03936"/>
    </source>
</evidence>
<dbReference type="PANTHER" id="PTHR31225:SF0">
    <property type="entry name" value="S-(+)-LINALOOL SYNTHASE, CHLOROPLASTIC"/>
    <property type="match status" value="1"/>
</dbReference>
<dbReference type="SFLD" id="SFLDG01019">
    <property type="entry name" value="Terpene_Cyclase_Like_1_C_Termi"/>
    <property type="match status" value="1"/>
</dbReference>
<comment type="cofactor">
    <cofactor evidence="1">
        <name>Mg(2+)</name>
        <dbReference type="ChEBI" id="CHEBI:18420"/>
    </cofactor>
</comment>
<evidence type="ECO:0000256" key="4">
    <source>
        <dbReference type="ARBA" id="ARBA00023239"/>
    </source>
</evidence>
<dbReference type="PANTHER" id="PTHR31225">
    <property type="entry name" value="OS04G0344100 PROTEIN-RELATED"/>
    <property type="match status" value="1"/>
</dbReference>
<dbReference type="GO" id="GO:0016102">
    <property type="term" value="P:diterpenoid biosynthetic process"/>
    <property type="evidence" value="ECO:0007669"/>
    <property type="project" value="InterPro"/>
</dbReference>
<dbReference type="CDD" id="cd00684">
    <property type="entry name" value="Terpene_cyclase_plant_C1"/>
    <property type="match status" value="1"/>
</dbReference>
<feature type="domain" description="Terpene synthase metal-binding" evidence="6">
    <location>
        <begin position="284"/>
        <end position="521"/>
    </location>
</feature>
<dbReference type="Gene3D" id="1.50.10.130">
    <property type="entry name" value="Terpene synthase, N-terminal domain"/>
    <property type="match status" value="1"/>
</dbReference>
<dbReference type="InterPro" id="IPR008949">
    <property type="entry name" value="Isoprenoid_synthase_dom_sf"/>
</dbReference>
<evidence type="ECO:0000256" key="1">
    <source>
        <dbReference type="ARBA" id="ARBA00001946"/>
    </source>
</evidence>
<organism evidence="7 8">
    <name type="scientific">Fraxinus pennsylvanica</name>
    <dbReference type="NCBI Taxonomy" id="56036"/>
    <lineage>
        <taxon>Eukaryota</taxon>
        <taxon>Viridiplantae</taxon>
        <taxon>Streptophyta</taxon>
        <taxon>Embryophyta</taxon>
        <taxon>Tracheophyta</taxon>
        <taxon>Spermatophyta</taxon>
        <taxon>Magnoliopsida</taxon>
        <taxon>eudicotyledons</taxon>
        <taxon>Gunneridae</taxon>
        <taxon>Pentapetalae</taxon>
        <taxon>asterids</taxon>
        <taxon>lamiids</taxon>
        <taxon>Lamiales</taxon>
        <taxon>Oleaceae</taxon>
        <taxon>Oleeae</taxon>
        <taxon>Fraxinus</taxon>
    </lineage>
</organism>
<keyword evidence="3" id="KW-0460">Magnesium</keyword>
<evidence type="ECO:0000313" key="7">
    <source>
        <dbReference type="EMBL" id="CAI9781754.1"/>
    </source>
</evidence>
<dbReference type="GO" id="GO:0010333">
    <property type="term" value="F:terpene synthase activity"/>
    <property type="evidence" value="ECO:0007669"/>
    <property type="project" value="InterPro"/>
</dbReference>
<dbReference type="InterPro" id="IPR005630">
    <property type="entry name" value="Terpene_synthase_metal-bd"/>
</dbReference>
<evidence type="ECO:0000313" key="8">
    <source>
        <dbReference type="Proteomes" id="UP000834106"/>
    </source>
</evidence>
<sequence length="584" mass="66953">MAACNFIPLFPSPCPNFRTNIAEIGKINFFSHVACKAPCMKWSIDKNLIATTNLSTQHAYLNGHSFRDEFDIVHKQKLENIKQLLLESKEEDPIESLNLVNAIQRLAIDNHFHEEIDTILRGHYFATSTCVYGFSTLRDVSLLFRLLRQEGYHVPADVFHNFKSKDGKFKGHLRQDVRGLMELYEASQLNLQGEDTLDEAANFSSEILSERLTDLDSEIISHTLMYPHHKSVARLTANFYFKNCSEGINGCEKPLKELASLDFFMVQRIYQQELLQISMWWEALGLAKELKLARNQLTKWYIWSIAAMADPSLSEERIDLTKSIAFIYFVDDIFDLYGKPHELTLFTEAINRWEHGAIENLPEYMKICCKALIDTTNEIGYKIYKKHGYNPIDSLKKMWASLCNAFLVESKWFASHELPKADEYLENGKVSSGVPVVLVLSFFLTNVVGSTGSSVHLEDISDLIASVSTILRIWDDLGSAKDEQQDGKDGSFIESYVKEHRGLSIVQAREHVNRLISSEWKRLNKESFRLNQLSASSITKASLNIARMVPLMYSYSDNQRLLILGEHVKSTLFDEIYLDCHLWN</sequence>
<dbReference type="Proteomes" id="UP000834106">
    <property type="component" value="Chromosome 18"/>
</dbReference>